<organism evidence="2 3">
    <name type="scientific">Steinernema carpocapsae</name>
    <name type="common">Entomopathogenic nematode</name>
    <dbReference type="NCBI Taxonomy" id="34508"/>
    <lineage>
        <taxon>Eukaryota</taxon>
        <taxon>Metazoa</taxon>
        <taxon>Ecdysozoa</taxon>
        <taxon>Nematoda</taxon>
        <taxon>Chromadorea</taxon>
        <taxon>Rhabditida</taxon>
        <taxon>Tylenchina</taxon>
        <taxon>Panagrolaimomorpha</taxon>
        <taxon>Strongyloidoidea</taxon>
        <taxon>Steinernematidae</taxon>
        <taxon>Steinernema</taxon>
    </lineage>
</organism>
<comment type="caution">
    <text evidence="2">The sequence shown here is derived from an EMBL/GenBank/DDBJ whole genome shotgun (WGS) entry which is preliminary data.</text>
</comment>
<evidence type="ECO:0000256" key="1">
    <source>
        <dbReference type="SAM" id="MobiDB-lite"/>
    </source>
</evidence>
<dbReference type="Proteomes" id="UP000298663">
    <property type="component" value="Unassembled WGS sequence"/>
</dbReference>
<feature type="region of interest" description="Disordered" evidence="1">
    <location>
        <begin position="35"/>
        <end position="56"/>
    </location>
</feature>
<reference evidence="2 3" key="2">
    <citation type="journal article" date="2019" name="G3 (Bethesda)">
        <title>Hybrid Assembly of the Genome of the Entomopathogenic Nematode Steinernema carpocapsae Identifies the X-Chromosome.</title>
        <authorList>
            <person name="Serra L."/>
            <person name="Macchietto M."/>
            <person name="Macias-Munoz A."/>
            <person name="McGill C.J."/>
            <person name="Rodriguez I.M."/>
            <person name="Rodriguez B."/>
            <person name="Murad R."/>
            <person name="Mortazavi A."/>
        </authorList>
    </citation>
    <scope>NUCLEOTIDE SEQUENCE [LARGE SCALE GENOMIC DNA]</scope>
    <source>
        <strain evidence="2 3">ALL</strain>
    </source>
</reference>
<sequence>MTKPGGQFPRVEIETSVCVHDDRSPTLEKNKLTLSEERFRGTPRRPGGYKGTSPYSRNHLRFEFLRRRR</sequence>
<name>A0A4U5N4I3_STECR</name>
<protein>
    <submittedName>
        <fullName evidence="2">Uncharacterized protein</fullName>
    </submittedName>
</protein>
<proteinExistence type="predicted"/>
<gene>
    <name evidence="2" type="ORF">L596_018137</name>
</gene>
<keyword evidence="3" id="KW-1185">Reference proteome</keyword>
<dbReference type="AlphaFoldDB" id="A0A4U5N4I3"/>
<evidence type="ECO:0000313" key="3">
    <source>
        <dbReference type="Proteomes" id="UP000298663"/>
    </source>
</evidence>
<dbReference type="EMBL" id="AZBU02000005">
    <property type="protein sequence ID" value="TKR77103.1"/>
    <property type="molecule type" value="Genomic_DNA"/>
</dbReference>
<evidence type="ECO:0000313" key="2">
    <source>
        <dbReference type="EMBL" id="TKR77103.1"/>
    </source>
</evidence>
<accession>A0A4U5N4I3</accession>
<reference evidence="2 3" key="1">
    <citation type="journal article" date="2015" name="Genome Biol.">
        <title>Comparative genomics of Steinernema reveals deeply conserved gene regulatory networks.</title>
        <authorList>
            <person name="Dillman A.R."/>
            <person name="Macchietto M."/>
            <person name="Porter C.F."/>
            <person name="Rogers A."/>
            <person name="Williams B."/>
            <person name="Antoshechkin I."/>
            <person name="Lee M.M."/>
            <person name="Goodwin Z."/>
            <person name="Lu X."/>
            <person name="Lewis E.E."/>
            <person name="Goodrich-Blair H."/>
            <person name="Stock S.P."/>
            <person name="Adams B.J."/>
            <person name="Sternberg P.W."/>
            <person name="Mortazavi A."/>
        </authorList>
    </citation>
    <scope>NUCLEOTIDE SEQUENCE [LARGE SCALE GENOMIC DNA]</scope>
    <source>
        <strain evidence="2 3">ALL</strain>
    </source>
</reference>